<evidence type="ECO:0000256" key="2">
    <source>
        <dbReference type="ARBA" id="ARBA00023002"/>
    </source>
</evidence>
<dbReference type="GO" id="GO:0003960">
    <property type="term" value="F:quinone reductase (NADPH) activity"/>
    <property type="evidence" value="ECO:0007669"/>
    <property type="project" value="InterPro"/>
</dbReference>
<dbReference type="GO" id="GO:0008270">
    <property type="term" value="F:zinc ion binding"/>
    <property type="evidence" value="ECO:0007669"/>
    <property type="project" value="InterPro"/>
</dbReference>
<dbReference type="InterPro" id="IPR013154">
    <property type="entry name" value="ADH-like_N"/>
</dbReference>
<dbReference type="Pfam" id="PF08240">
    <property type="entry name" value="ADH_N"/>
    <property type="match status" value="1"/>
</dbReference>
<dbReference type="SUPFAM" id="SSF50129">
    <property type="entry name" value="GroES-like"/>
    <property type="match status" value="1"/>
</dbReference>
<evidence type="ECO:0000256" key="1">
    <source>
        <dbReference type="ARBA" id="ARBA00022857"/>
    </source>
</evidence>
<protein>
    <recommendedName>
        <fullName evidence="4">Probable quinone oxidoreductase</fullName>
    </recommendedName>
    <alternativeName>
        <fullName evidence="3">NADPH:quinone reductase</fullName>
    </alternativeName>
</protein>
<dbReference type="SMART" id="SM00829">
    <property type="entry name" value="PKS_ER"/>
    <property type="match status" value="1"/>
</dbReference>
<dbReference type="GO" id="GO:0005829">
    <property type="term" value="C:cytosol"/>
    <property type="evidence" value="ECO:0007669"/>
    <property type="project" value="TreeGrafter"/>
</dbReference>
<dbReference type="PANTHER" id="PTHR48106">
    <property type="entry name" value="QUINONE OXIDOREDUCTASE PIG3-RELATED"/>
    <property type="match status" value="1"/>
</dbReference>
<keyword evidence="1" id="KW-0521">NADP</keyword>
<accession>A0A1E4T295</accession>
<dbReference type="InterPro" id="IPR011032">
    <property type="entry name" value="GroES-like_sf"/>
</dbReference>
<dbReference type="Proteomes" id="UP000094801">
    <property type="component" value="Unassembled WGS sequence"/>
</dbReference>
<dbReference type="EMBL" id="KV453851">
    <property type="protein sequence ID" value="ODV85818.1"/>
    <property type="molecule type" value="Genomic_DNA"/>
</dbReference>
<dbReference type="STRING" id="983967.A0A1E4T295"/>
<dbReference type="OrthoDB" id="48317at2759"/>
<dbReference type="Pfam" id="PF00107">
    <property type="entry name" value="ADH_zinc_N"/>
    <property type="match status" value="1"/>
</dbReference>
<dbReference type="GO" id="GO:0070402">
    <property type="term" value="F:NADPH binding"/>
    <property type="evidence" value="ECO:0007669"/>
    <property type="project" value="TreeGrafter"/>
</dbReference>
<dbReference type="Gene3D" id="3.90.180.10">
    <property type="entry name" value="Medium-chain alcohol dehydrogenases, catalytic domain"/>
    <property type="match status" value="1"/>
</dbReference>
<gene>
    <name evidence="6" type="ORF">CANARDRAFT_175587</name>
</gene>
<sequence length="337" mass="36419">MTPQSTHKVVQFHETGPIDVLKYESVPTPEIKPTEVLVKNKYAGVNYIEAYFRTGLYPATLPYVLGREASGTIVKVGDEVKNYQVGDKIAYLNAATFAQYTALDASKVAVLKLDKDSSDEKLKLYGASLVQGLTAITLINEAYSVKEGDFILVTAAAGGVGLLLNQLLSKVKKAHVIALCSTQAKLDLTKKAGAEYFLNSSELTQEEQIAKILEITGGKGVAASFDSVGKDTAELSLAVVARKGTFVSFGNASGAVPPLSLGRLSPKNLKVVRPQVFGYITTPEEFKHYSDLLLTYVNDGTLHFDITKTYPLEDYKTAASDLEGRKTTGKLVLEIPQ</sequence>
<feature type="domain" description="Enoyl reductase (ER)" evidence="5">
    <location>
        <begin position="16"/>
        <end position="333"/>
    </location>
</feature>
<evidence type="ECO:0000313" key="7">
    <source>
        <dbReference type="Proteomes" id="UP000094801"/>
    </source>
</evidence>
<dbReference type="InterPro" id="IPR013149">
    <property type="entry name" value="ADH-like_C"/>
</dbReference>
<dbReference type="AlphaFoldDB" id="A0A1E4T295"/>
<dbReference type="InterPro" id="IPR002364">
    <property type="entry name" value="Quin_OxRdtase/zeta-crystal_CS"/>
</dbReference>
<evidence type="ECO:0000259" key="5">
    <source>
        <dbReference type="SMART" id="SM00829"/>
    </source>
</evidence>
<proteinExistence type="predicted"/>
<keyword evidence="7" id="KW-1185">Reference proteome</keyword>
<name>A0A1E4T295_9ASCO</name>
<dbReference type="Gene3D" id="3.40.50.720">
    <property type="entry name" value="NAD(P)-binding Rossmann-like Domain"/>
    <property type="match status" value="1"/>
</dbReference>
<evidence type="ECO:0000313" key="6">
    <source>
        <dbReference type="EMBL" id="ODV85818.1"/>
    </source>
</evidence>
<dbReference type="SUPFAM" id="SSF51735">
    <property type="entry name" value="NAD(P)-binding Rossmann-fold domains"/>
    <property type="match status" value="1"/>
</dbReference>
<dbReference type="CDD" id="cd05286">
    <property type="entry name" value="QOR2"/>
    <property type="match status" value="1"/>
</dbReference>
<evidence type="ECO:0000256" key="3">
    <source>
        <dbReference type="ARBA" id="ARBA00043088"/>
    </source>
</evidence>
<dbReference type="InterPro" id="IPR047618">
    <property type="entry name" value="QOR-like"/>
</dbReference>
<dbReference type="FunFam" id="3.40.50.720:FF:000053">
    <property type="entry name" value="Quinone oxidoreductase 1"/>
    <property type="match status" value="1"/>
</dbReference>
<organism evidence="6 7">
    <name type="scientific">[Candida] arabinofermentans NRRL YB-2248</name>
    <dbReference type="NCBI Taxonomy" id="983967"/>
    <lineage>
        <taxon>Eukaryota</taxon>
        <taxon>Fungi</taxon>
        <taxon>Dikarya</taxon>
        <taxon>Ascomycota</taxon>
        <taxon>Saccharomycotina</taxon>
        <taxon>Pichiomycetes</taxon>
        <taxon>Pichiales</taxon>
        <taxon>Pichiaceae</taxon>
        <taxon>Ogataea</taxon>
        <taxon>Ogataea/Candida clade</taxon>
    </lineage>
</organism>
<reference evidence="7" key="1">
    <citation type="submission" date="2016-04" db="EMBL/GenBank/DDBJ databases">
        <title>Comparative genomics of biotechnologically important yeasts.</title>
        <authorList>
            <consortium name="DOE Joint Genome Institute"/>
            <person name="Riley R."/>
            <person name="Haridas S."/>
            <person name="Wolfe K.H."/>
            <person name="Lopes M.R."/>
            <person name="Hittinger C.T."/>
            <person name="Goker M."/>
            <person name="Salamov A."/>
            <person name="Wisecaver J."/>
            <person name="Long T.M."/>
            <person name="Aerts A.L."/>
            <person name="Barry K."/>
            <person name="Choi C."/>
            <person name="Clum A."/>
            <person name="Coughlan A.Y."/>
            <person name="Deshpande S."/>
            <person name="Douglass A.P."/>
            <person name="Hanson S.J."/>
            <person name="Klenk H.-P."/>
            <person name="Labutti K."/>
            <person name="Lapidus A."/>
            <person name="Lindquist E."/>
            <person name="Lipzen A."/>
            <person name="Meier-Kolthoff J.P."/>
            <person name="Ohm R.A."/>
            <person name="Otillar R.P."/>
            <person name="Pangilinan J."/>
            <person name="Peng Y."/>
            <person name="Rokas A."/>
            <person name="Rosa C.A."/>
            <person name="Scheuner C."/>
            <person name="Sibirny A.A."/>
            <person name="Slot J.C."/>
            <person name="Stielow J.B."/>
            <person name="Sun H."/>
            <person name="Kurtzman C.P."/>
            <person name="Blackwell M."/>
            <person name="Grigoriev I.V."/>
            <person name="Jeffries T.W."/>
        </authorList>
    </citation>
    <scope>NUCLEOTIDE SEQUENCE [LARGE SCALE GENOMIC DNA]</scope>
    <source>
        <strain evidence="7">NRRL YB-2248</strain>
    </source>
</reference>
<dbReference type="InterPro" id="IPR020843">
    <property type="entry name" value="ER"/>
</dbReference>
<keyword evidence="2" id="KW-0560">Oxidoreductase</keyword>
<dbReference type="PANTHER" id="PTHR48106:SF13">
    <property type="entry name" value="QUINONE OXIDOREDUCTASE-RELATED"/>
    <property type="match status" value="1"/>
</dbReference>
<dbReference type="GO" id="GO:0035925">
    <property type="term" value="F:mRNA 3'-UTR AU-rich region binding"/>
    <property type="evidence" value="ECO:0007669"/>
    <property type="project" value="TreeGrafter"/>
</dbReference>
<evidence type="ECO:0000256" key="4">
    <source>
        <dbReference type="ARBA" id="ARBA00070796"/>
    </source>
</evidence>
<dbReference type="PROSITE" id="PS01162">
    <property type="entry name" value="QOR_ZETA_CRYSTAL"/>
    <property type="match status" value="1"/>
</dbReference>
<dbReference type="InterPro" id="IPR036291">
    <property type="entry name" value="NAD(P)-bd_dom_sf"/>
</dbReference>